<gene>
    <name evidence="5" type="ORF">DC28_06260</name>
</gene>
<dbReference type="GO" id="GO:0016887">
    <property type="term" value="F:ATP hydrolysis activity"/>
    <property type="evidence" value="ECO:0007669"/>
    <property type="project" value="InterPro"/>
</dbReference>
<dbReference type="InterPro" id="IPR027417">
    <property type="entry name" value="P-loop_NTPase"/>
</dbReference>
<dbReference type="PANTHER" id="PTHR42788:SF13">
    <property type="entry name" value="ALIPHATIC SULFONATES IMPORT ATP-BINDING PROTEIN SSUB"/>
    <property type="match status" value="1"/>
</dbReference>
<keyword evidence="3" id="KW-0067">ATP-binding</keyword>
<sequence length="248" mass="27233">MEVPRGSIRVEGISKVYGDLNVLEPLSFSVQPGQLVALLGPSGCGKSTLLSMVAGLTPASGGRCRLSGRTMMVFQQDGLLPWRRIRKNVELGLEYRGLPRKERSTRAAQALTRVGLTGFESYFPGQLSGGMRQRAALARALVMDPDILLMDEPFGALDAITRMRMQQDLLTLWEEEGKTILLVTHDVDEALILADRILVLAPRPGRITLDTPVLLDRPREPGSGAYAELRHQLLSALGLRTEHWAPSI</sequence>
<dbReference type="CDD" id="cd03293">
    <property type="entry name" value="ABC_NrtD_SsuB_transporters"/>
    <property type="match status" value="1"/>
</dbReference>
<dbReference type="InterPro" id="IPR003593">
    <property type="entry name" value="AAA+_ATPase"/>
</dbReference>
<keyword evidence="1" id="KW-0813">Transport</keyword>
<dbReference type="Gene3D" id="3.40.50.300">
    <property type="entry name" value="P-loop containing nucleotide triphosphate hydrolases"/>
    <property type="match status" value="1"/>
</dbReference>
<dbReference type="AlphaFoldDB" id="A0A098QYY2"/>
<proteinExistence type="predicted"/>
<dbReference type="PANTHER" id="PTHR42788">
    <property type="entry name" value="TAURINE IMPORT ATP-BINDING PROTEIN-RELATED"/>
    <property type="match status" value="1"/>
</dbReference>
<evidence type="ECO:0000313" key="6">
    <source>
        <dbReference type="Proteomes" id="UP000029692"/>
    </source>
</evidence>
<keyword evidence="2" id="KW-0547">Nucleotide-binding</keyword>
<dbReference type="InterPro" id="IPR017871">
    <property type="entry name" value="ABC_transporter-like_CS"/>
</dbReference>
<protein>
    <recommendedName>
        <fullName evidence="4">ABC transporter domain-containing protein</fullName>
    </recommendedName>
</protein>
<dbReference type="SMART" id="SM00382">
    <property type="entry name" value="AAA"/>
    <property type="match status" value="1"/>
</dbReference>
<dbReference type="EMBL" id="JNUP01000049">
    <property type="protein sequence ID" value="KGE72653.1"/>
    <property type="molecule type" value="Genomic_DNA"/>
</dbReference>
<reference evidence="5 6" key="1">
    <citation type="submission" date="2014-05" db="EMBL/GenBank/DDBJ databases">
        <title>De novo Genome Sequence of Spirocheata sp.</title>
        <authorList>
            <person name="Shivani Y."/>
            <person name="Subhash Y."/>
            <person name="Tushar L."/>
            <person name="Sasikala C."/>
            <person name="Ramana C.V."/>
        </authorList>
    </citation>
    <scope>NUCLEOTIDE SEQUENCE [LARGE SCALE GENOMIC DNA]</scope>
    <source>
        <strain evidence="5 6">JC230</strain>
    </source>
</reference>
<dbReference type="STRING" id="1480694.DC28_06260"/>
<evidence type="ECO:0000256" key="1">
    <source>
        <dbReference type="ARBA" id="ARBA00022448"/>
    </source>
</evidence>
<dbReference type="PROSITE" id="PS50893">
    <property type="entry name" value="ABC_TRANSPORTER_2"/>
    <property type="match status" value="1"/>
</dbReference>
<dbReference type="PROSITE" id="PS00211">
    <property type="entry name" value="ABC_TRANSPORTER_1"/>
    <property type="match status" value="1"/>
</dbReference>
<dbReference type="eggNOG" id="COG1116">
    <property type="taxonomic scope" value="Bacteria"/>
</dbReference>
<organism evidence="5 6">
    <name type="scientific">Spirochaeta lutea</name>
    <dbReference type="NCBI Taxonomy" id="1480694"/>
    <lineage>
        <taxon>Bacteria</taxon>
        <taxon>Pseudomonadati</taxon>
        <taxon>Spirochaetota</taxon>
        <taxon>Spirochaetia</taxon>
        <taxon>Spirochaetales</taxon>
        <taxon>Spirochaetaceae</taxon>
        <taxon>Spirochaeta</taxon>
    </lineage>
</organism>
<evidence type="ECO:0000256" key="3">
    <source>
        <dbReference type="ARBA" id="ARBA00022840"/>
    </source>
</evidence>
<evidence type="ECO:0000313" key="5">
    <source>
        <dbReference type="EMBL" id="KGE72653.1"/>
    </source>
</evidence>
<feature type="domain" description="ABC transporter" evidence="4">
    <location>
        <begin position="8"/>
        <end position="227"/>
    </location>
</feature>
<keyword evidence="6" id="KW-1185">Reference proteome</keyword>
<dbReference type="GO" id="GO:0005524">
    <property type="term" value="F:ATP binding"/>
    <property type="evidence" value="ECO:0007669"/>
    <property type="project" value="UniProtKB-KW"/>
</dbReference>
<accession>A0A098QYY2</accession>
<dbReference type="InterPro" id="IPR003439">
    <property type="entry name" value="ABC_transporter-like_ATP-bd"/>
</dbReference>
<evidence type="ECO:0000256" key="2">
    <source>
        <dbReference type="ARBA" id="ARBA00022741"/>
    </source>
</evidence>
<dbReference type="InterPro" id="IPR050166">
    <property type="entry name" value="ABC_transporter_ATP-bind"/>
</dbReference>
<evidence type="ECO:0000259" key="4">
    <source>
        <dbReference type="PROSITE" id="PS50893"/>
    </source>
</evidence>
<comment type="caution">
    <text evidence="5">The sequence shown here is derived from an EMBL/GenBank/DDBJ whole genome shotgun (WGS) entry which is preliminary data.</text>
</comment>
<name>A0A098QYY2_9SPIO</name>
<dbReference type="SUPFAM" id="SSF52540">
    <property type="entry name" value="P-loop containing nucleoside triphosphate hydrolases"/>
    <property type="match status" value="1"/>
</dbReference>
<dbReference type="Pfam" id="PF00005">
    <property type="entry name" value="ABC_tran"/>
    <property type="match status" value="1"/>
</dbReference>
<dbReference type="Proteomes" id="UP000029692">
    <property type="component" value="Unassembled WGS sequence"/>
</dbReference>